<accession>A0A6N2RVJ1</accession>
<dbReference type="InterPro" id="IPR048395">
    <property type="entry name" value="Glyco_hydro_31_C"/>
</dbReference>
<dbReference type="Pfam" id="PF01055">
    <property type="entry name" value="Glyco_hydro_31_2nd"/>
    <property type="match status" value="1"/>
</dbReference>
<evidence type="ECO:0000259" key="5">
    <source>
        <dbReference type="Pfam" id="PF13802"/>
    </source>
</evidence>
<dbReference type="CDD" id="cd06591">
    <property type="entry name" value="GH31_xylosidase_XylS"/>
    <property type="match status" value="1"/>
</dbReference>
<dbReference type="InterPro" id="IPR025887">
    <property type="entry name" value="Glyco_hydro_31_N_dom"/>
</dbReference>
<organism evidence="7">
    <name type="scientific">Schaalia odontolytica</name>
    <dbReference type="NCBI Taxonomy" id="1660"/>
    <lineage>
        <taxon>Bacteria</taxon>
        <taxon>Bacillati</taxon>
        <taxon>Actinomycetota</taxon>
        <taxon>Actinomycetes</taxon>
        <taxon>Actinomycetales</taxon>
        <taxon>Actinomycetaceae</taxon>
        <taxon>Schaalia</taxon>
    </lineage>
</organism>
<dbReference type="InterPro" id="IPR051816">
    <property type="entry name" value="Glycosyl_Hydrolase_31"/>
</dbReference>
<evidence type="ECO:0000256" key="2">
    <source>
        <dbReference type="RuleBase" id="RU361185"/>
    </source>
</evidence>
<evidence type="ECO:0000256" key="1">
    <source>
        <dbReference type="ARBA" id="ARBA00007806"/>
    </source>
</evidence>
<dbReference type="Pfam" id="PF13802">
    <property type="entry name" value="Gal_mutarotas_2"/>
    <property type="match status" value="1"/>
</dbReference>
<evidence type="ECO:0000313" key="7">
    <source>
        <dbReference type="EMBL" id="VYS84664.1"/>
    </source>
</evidence>
<dbReference type="InterPro" id="IPR000322">
    <property type="entry name" value="Glyco_hydro_31_TIM"/>
</dbReference>
<dbReference type="CDD" id="cd14752">
    <property type="entry name" value="GH31_N"/>
    <property type="match status" value="1"/>
</dbReference>
<dbReference type="PANTHER" id="PTHR43863:SF2">
    <property type="entry name" value="MALTASE-GLUCOAMYLASE"/>
    <property type="match status" value="1"/>
</dbReference>
<dbReference type="Gene3D" id="3.20.20.80">
    <property type="entry name" value="Glycosidases"/>
    <property type="match status" value="1"/>
</dbReference>
<evidence type="ECO:0000259" key="4">
    <source>
        <dbReference type="Pfam" id="PF01055"/>
    </source>
</evidence>
<feature type="region of interest" description="Disordered" evidence="3">
    <location>
        <begin position="59"/>
        <end position="81"/>
    </location>
</feature>
<dbReference type="InterPro" id="IPR017853">
    <property type="entry name" value="GH"/>
</dbReference>
<protein>
    <submittedName>
        <fullName evidence="7">Alpha-xylosidase</fullName>
        <ecNumber evidence="7">3.2.1.177</ecNumber>
    </submittedName>
</protein>
<name>A0A6N2RVJ1_9ACTO</name>
<dbReference type="SUPFAM" id="SSF51445">
    <property type="entry name" value="(Trans)glycosidases"/>
    <property type="match status" value="1"/>
</dbReference>
<keyword evidence="2 7" id="KW-0378">Hydrolase</keyword>
<feature type="compositionally biased region" description="Polar residues" evidence="3">
    <location>
        <begin position="70"/>
        <end position="81"/>
    </location>
</feature>
<feature type="domain" description="Glycoside hydrolase family 31 TIM barrel" evidence="4">
    <location>
        <begin position="256"/>
        <end position="591"/>
    </location>
</feature>
<dbReference type="GO" id="GO:0061634">
    <property type="term" value="F:alpha-D-xyloside xylohydrolase"/>
    <property type="evidence" value="ECO:0007669"/>
    <property type="project" value="UniProtKB-EC"/>
</dbReference>
<dbReference type="AlphaFoldDB" id="A0A6N2RVJ1"/>
<evidence type="ECO:0000256" key="3">
    <source>
        <dbReference type="SAM" id="MobiDB-lite"/>
    </source>
</evidence>
<feature type="domain" description="Glycosyl hydrolase family 31 C-terminal" evidence="6">
    <location>
        <begin position="602"/>
        <end position="703"/>
    </location>
</feature>
<dbReference type="Gene3D" id="2.60.40.1760">
    <property type="entry name" value="glycosyl hydrolase (family 31)"/>
    <property type="match status" value="1"/>
</dbReference>
<feature type="domain" description="Glycoside hydrolase family 31 N-terminal" evidence="5">
    <location>
        <begin position="146"/>
        <end position="210"/>
    </location>
</feature>
<sequence length="726" mass="81482">MYTKKEYPGAVELSYAHEFIRIEAWGRNALRVRIGPNANFPQGLGALEAAPLSGLGATSGASADPLADTSAPTEATGNEPCSVTEIPGYDRPEEVFSNGRISVVANLDGGTGIARFLLDFQKDGESILREAPEHFWWPGAHGIYPGFGGHEVHQCFASDPAERFYGMGQHSYDFLDHKGVVSDLVQRNGEVSIPFVLSDRGYGFLWNNPSVGRVEFAKEATRWVAQASEWIDYWVCVGDTPKEILQSYADAVGHAPRIPRWALGLWQSKLRYTSQNELMEVAREYHRRGLPLSVIVTDFIHWPAMGEWRFDPSEYPDPEAMMAELEEMGTKLMVSVWPTVSPLAETDAEIRAKGLLVGTEAGVEYHQTFRDKGMDRPLPVAFYDPTNPAARDYVWNKLKNNYFDLGVRVFWLDACEPELNPGHPSNLRFYAGKGLNVSNLYPRENARMIWEGMREQGEDEFLTLCRSAWAGQAKYGAAVWSGDIGPTWEALYTQVRAGQSIGIAGIPWWTSDIGGFHGGDASDPAYQELFARWFEFGTFCPLMRVHGHREPREDVASENPGGPNEIWSYGEEVADICSRYILLRETLRPYLTRVMDEASERGIPAMRALFLEFPEDERCWSWDGEFLLGPDLLVSPITEAGSRTARVYLPRGARWRQLLIAPSRGGEDQEATASYMLGETFEGGSELTIDAPLECIPLFIRENTDLDSWLTDNYRHSKERKNGTRI</sequence>
<dbReference type="Pfam" id="PF21365">
    <property type="entry name" value="Glyco_hydro_31_3rd"/>
    <property type="match status" value="1"/>
</dbReference>
<dbReference type="EMBL" id="CACRSM010000002">
    <property type="protein sequence ID" value="VYS84664.1"/>
    <property type="molecule type" value="Genomic_DNA"/>
</dbReference>
<dbReference type="Gene3D" id="2.60.40.1180">
    <property type="entry name" value="Golgi alpha-mannosidase II"/>
    <property type="match status" value="1"/>
</dbReference>
<dbReference type="PANTHER" id="PTHR43863">
    <property type="entry name" value="HYDROLASE, PUTATIVE (AFU_ORTHOLOGUE AFUA_1G03140)-RELATED"/>
    <property type="match status" value="1"/>
</dbReference>
<comment type="similarity">
    <text evidence="1 2">Belongs to the glycosyl hydrolase 31 family.</text>
</comment>
<dbReference type="SUPFAM" id="SSF74650">
    <property type="entry name" value="Galactose mutarotase-like"/>
    <property type="match status" value="1"/>
</dbReference>
<dbReference type="InterPro" id="IPR011013">
    <property type="entry name" value="Gal_mutarotase_sf_dom"/>
</dbReference>
<proteinExistence type="inferred from homology"/>
<dbReference type="InterPro" id="IPR013780">
    <property type="entry name" value="Glyco_hydro_b"/>
</dbReference>
<keyword evidence="2 7" id="KW-0326">Glycosidase</keyword>
<evidence type="ECO:0000259" key="6">
    <source>
        <dbReference type="Pfam" id="PF21365"/>
    </source>
</evidence>
<gene>
    <name evidence="7" type="primary">yicI_2</name>
    <name evidence="7" type="ORF">AOLFYP35_00537</name>
</gene>
<reference evidence="7" key="1">
    <citation type="submission" date="2019-11" db="EMBL/GenBank/DDBJ databases">
        <authorList>
            <person name="Feng L."/>
        </authorList>
    </citation>
    <scope>NUCLEOTIDE SEQUENCE</scope>
    <source>
        <strain evidence="7">AodontolyticusLFYP35</strain>
    </source>
</reference>
<dbReference type="EC" id="3.2.1.177" evidence="7"/>
<dbReference type="GO" id="GO:0005975">
    <property type="term" value="P:carbohydrate metabolic process"/>
    <property type="evidence" value="ECO:0007669"/>
    <property type="project" value="InterPro"/>
</dbReference>
<dbReference type="GO" id="GO:0030246">
    <property type="term" value="F:carbohydrate binding"/>
    <property type="evidence" value="ECO:0007669"/>
    <property type="project" value="InterPro"/>
</dbReference>
<dbReference type="SUPFAM" id="SSF51011">
    <property type="entry name" value="Glycosyl hydrolase domain"/>
    <property type="match status" value="1"/>
</dbReference>